<accession>A0A9P8QB06</accession>
<keyword evidence="2" id="KW-1185">Reference proteome</keyword>
<comment type="caution">
    <text evidence="1">The sequence shown here is derived from an EMBL/GenBank/DDBJ whole genome shotgun (WGS) entry which is preliminary data.</text>
</comment>
<evidence type="ECO:0000313" key="2">
    <source>
        <dbReference type="Proteomes" id="UP000774326"/>
    </source>
</evidence>
<name>A0A9P8QB06_WICPI</name>
<dbReference type="EMBL" id="JAEUBG010001462">
    <property type="protein sequence ID" value="KAH3686340.1"/>
    <property type="molecule type" value="Genomic_DNA"/>
</dbReference>
<dbReference type="OrthoDB" id="10673651at2759"/>
<organism evidence="1 2">
    <name type="scientific">Wickerhamomyces pijperi</name>
    <name type="common">Yeast</name>
    <name type="synonym">Pichia pijperi</name>
    <dbReference type="NCBI Taxonomy" id="599730"/>
    <lineage>
        <taxon>Eukaryota</taxon>
        <taxon>Fungi</taxon>
        <taxon>Dikarya</taxon>
        <taxon>Ascomycota</taxon>
        <taxon>Saccharomycotina</taxon>
        <taxon>Saccharomycetes</taxon>
        <taxon>Phaffomycetales</taxon>
        <taxon>Wickerhamomycetaceae</taxon>
        <taxon>Wickerhamomyces</taxon>
    </lineage>
</organism>
<reference evidence="1" key="1">
    <citation type="journal article" date="2021" name="Open Biol.">
        <title>Shared evolutionary footprints suggest mitochondrial oxidative damage underlies multiple complex I losses in fungi.</title>
        <authorList>
            <person name="Schikora-Tamarit M.A."/>
            <person name="Marcet-Houben M."/>
            <person name="Nosek J."/>
            <person name="Gabaldon T."/>
        </authorList>
    </citation>
    <scope>NUCLEOTIDE SEQUENCE</scope>
    <source>
        <strain evidence="1">CBS2887</strain>
    </source>
</reference>
<gene>
    <name evidence="1" type="ORF">WICPIJ_002702</name>
</gene>
<protein>
    <submittedName>
        <fullName evidence="1">Uncharacterized protein</fullName>
    </submittedName>
</protein>
<evidence type="ECO:0000313" key="1">
    <source>
        <dbReference type="EMBL" id="KAH3686340.1"/>
    </source>
</evidence>
<proteinExistence type="predicted"/>
<sequence length="110" mass="11624">MAGNKSTITCLSVSQLDVVLQQVCVLQFGVGDSFDGEVSWLGLLGDIGELPLVVISQQFHGTGTVPHTGIVWVSSDSDNSSTTQACEFLILELLGNQPWNQITTGTLTSA</sequence>
<reference evidence="1" key="2">
    <citation type="submission" date="2021-01" db="EMBL/GenBank/DDBJ databases">
        <authorList>
            <person name="Schikora-Tamarit M.A."/>
        </authorList>
    </citation>
    <scope>NUCLEOTIDE SEQUENCE</scope>
    <source>
        <strain evidence="1">CBS2887</strain>
    </source>
</reference>
<dbReference type="Proteomes" id="UP000774326">
    <property type="component" value="Unassembled WGS sequence"/>
</dbReference>
<dbReference type="AlphaFoldDB" id="A0A9P8QB06"/>